<sequence>MIKNLESSRMGISRVLSIKVQSVTNIVKEHVSSILTFEVDASDNEMNVRCEVNNSANMKPLRAEVKLAVLFTPQNVTITIEPLHPREGDTIILECCSGSSNPVAYLVWWKEGSMLQDAQQSQTFDAAYGGTSTRSRISVLVMPADHRTRFTCEAKNDAFQRSVEEHITLNVFYAPIFITSGKVVEMIEGRSGEVNMTAKGYPEVHSYRWSKNGSFIPRRSDGYGQSPRVTSDGAVLQFKDVSRHDSGAYTCIAQNTEGSASATLTLNVLYPAVVFNITESIEVAEGESAQLECSADGNPLSEDAITWRYQGSTGTQLDSVNTEPGHSILTIMNATKNDAKKLECIADNGIGVASIRTAQLIVLYRPVILKEVLHRRVAADERDSAELVCIASGYPAVTFAWSFNGSTISSGQSESLKYSVRQRRKHANEWGSTLMVKSITEGDYGVYTCIAGNQMGHDFVPFNVVKRSVPDPPEALESMNVSHQSALLIWVPGFDGGLTQYFQLRIQKNQENPITYIHIPMNSTSYLLSGLEQAALYETSISAKNALGESPYSSPITFKTKSLPIMDSTVSGPVSGDNSSVEFLPAWLLAAAVIGGLVVVANILICIIYIRRKQWCRSAQACDPYYINITLRAQH</sequence>
<evidence type="ECO:0000313" key="10">
    <source>
        <dbReference type="EMBL" id="GIX82644.1"/>
    </source>
</evidence>
<evidence type="ECO:0000256" key="6">
    <source>
        <dbReference type="ARBA" id="ARBA00023319"/>
    </source>
</evidence>
<feature type="domain" description="Ig-like" evidence="8">
    <location>
        <begin position="271"/>
        <end position="362"/>
    </location>
</feature>
<feature type="domain" description="Ig-like" evidence="8">
    <location>
        <begin position="73"/>
        <end position="168"/>
    </location>
</feature>
<dbReference type="InterPro" id="IPR036179">
    <property type="entry name" value="Ig-like_dom_sf"/>
</dbReference>
<organism evidence="10 11">
    <name type="scientific">Caerostris darwini</name>
    <dbReference type="NCBI Taxonomy" id="1538125"/>
    <lineage>
        <taxon>Eukaryota</taxon>
        <taxon>Metazoa</taxon>
        <taxon>Ecdysozoa</taxon>
        <taxon>Arthropoda</taxon>
        <taxon>Chelicerata</taxon>
        <taxon>Arachnida</taxon>
        <taxon>Araneae</taxon>
        <taxon>Araneomorphae</taxon>
        <taxon>Entelegynae</taxon>
        <taxon>Araneoidea</taxon>
        <taxon>Araneidae</taxon>
        <taxon>Caerostris</taxon>
    </lineage>
</organism>
<dbReference type="GO" id="GO:0005911">
    <property type="term" value="C:cell-cell junction"/>
    <property type="evidence" value="ECO:0007669"/>
    <property type="project" value="TreeGrafter"/>
</dbReference>
<dbReference type="Pfam" id="PF07679">
    <property type="entry name" value="I-set"/>
    <property type="match status" value="1"/>
</dbReference>
<evidence type="ECO:0000256" key="2">
    <source>
        <dbReference type="ARBA" id="ARBA00022737"/>
    </source>
</evidence>
<dbReference type="GO" id="GO:0009653">
    <property type="term" value="P:anatomical structure morphogenesis"/>
    <property type="evidence" value="ECO:0007669"/>
    <property type="project" value="UniProtKB-ARBA"/>
</dbReference>
<feature type="domain" description="Ig-like" evidence="8">
    <location>
        <begin position="366"/>
        <end position="453"/>
    </location>
</feature>
<dbReference type="GO" id="GO:0050839">
    <property type="term" value="F:cell adhesion molecule binding"/>
    <property type="evidence" value="ECO:0007669"/>
    <property type="project" value="TreeGrafter"/>
</dbReference>
<accession>A0AAV4NCW1</accession>
<keyword evidence="7" id="KW-1133">Transmembrane helix</keyword>
<dbReference type="InterPro" id="IPR013098">
    <property type="entry name" value="Ig_I-set"/>
</dbReference>
<keyword evidence="11" id="KW-1185">Reference proteome</keyword>
<dbReference type="Pfam" id="PF13927">
    <property type="entry name" value="Ig_3"/>
    <property type="match status" value="2"/>
</dbReference>
<protein>
    <submittedName>
        <fullName evidence="10">Nephrin</fullName>
    </submittedName>
</protein>
<dbReference type="GO" id="GO:0005886">
    <property type="term" value="C:plasma membrane"/>
    <property type="evidence" value="ECO:0007669"/>
    <property type="project" value="TreeGrafter"/>
</dbReference>
<keyword evidence="6" id="KW-0393">Immunoglobulin domain</keyword>
<dbReference type="PANTHER" id="PTHR11640">
    <property type="entry name" value="NEPHRIN"/>
    <property type="match status" value="1"/>
</dbReference>
<dbReference type="InterPro" id="IPR013162">
    <property type="entry name" value="CD80_C2-set"/>
</dbReference>
<dbReference type="Pfam" id="PF08205">
    <property type="entry name" value="C2-set_2"/>
    <property type="match status" value="1"/>
</dbReference>
<keyword evidence="3 7" id="KW-0472">Membrane</keyword>
<proteinExistence type="predicted"/>
<dbReference type="InterPro" id="IPR036116">
    <property type="entry name" value="FN3_sf"/>
</dbReference>
<dbReference type="PROSITE" id="PS50853">
    <property type="entry name" value="FN3"/>
    <property type="match status" value="1"/>
</dbReference>
<evidence type="ECO:0000313" key="11">
    <source>
        <dbReference type="Proteomes" id="UP001054837"/>
    </source>
</evidence>
<name>A0AAV4NCW1_9ARAC</name>
<dbReference type="SMART" id="SM00060">
    <property type="entry name" value="FN3"/>
    <property type="match status" value="1"/>
</dbReference>
<dbReference type="PANTHER" id="PTHR11640:SF31">
    <property type="entry name" value="IRREGULAR CHIASM C-ROUGHEST PROTEIN-RELATED"/>
    <property type="match status" value="1"/>
</dbReference>
<dbReference type="InterPro" id="IPR003599">
    <property type="entry name" value="Ig_sub"/>
</dbReference>
<keyword evidence="4" id="KW-1015">Disulfide bond</keyword>
<comment type="subcellular location">
    <subcellularLocation>
        <location evidence="1">Membrane</location>
        <topology evidence="1">Single-pass type I membrane protein</topology>
    </subcellularLocation>
</comment>
<dbReference type="InterPro" id="IPR051275">
    <property type="entry name" value="Cell_adhesion_signaling"/>
</dbReference>
<dbReference type="SUPFAM" id="SSF49265">
    <property type="entry name" value="Fibronectin type III"/>
    <property type="match status" value="1"/>
</dbReference>
<reference evidence="10 11" key="1">
    <citation type="submission" date="2021-06" db="EMBL/GenBank/DDBJ databases">
        <title>Caerostris darwini draft genome.</title>
        <authorList>
            <person name="Kono N."/>
            <person name="Arakawa K."/>
        </authorList>
    </citation>
    <scope>NUCLEOTIDE SEQUENCE [LARGE SCALE GENOMIC DNA]</scope>
</reference>
<dbReference type="GO" id="GO:0030154">
    <property type="term" value="P:cell differentiation"/>
    <property type="evidence" value="ECO:0007669"/>
    <property type="project" value="UniProtKB-ARBA"/>
</dbReference>
<feature type="domain" description="Ig-like" evidence="8">
    <location>
        <begin position="175"/>
        <end position="267"/>
    </location>
</feature>
<dbReference type="SMART" id="SM00408">
    <property type="entry name" value="IGc2"/>
    <property type="match status" value="4"/>
</dbReference>
<dbReference type="Pfam" id="PF00041">
    <property type="entry name" value="fn3"/>
    <property type="match status" value="1"/>
</dbReference>
<evidence type="ECO:0000256" key="4">
    <source>
        <dbReference type="ARBA" id="ARBA00023157"/>
    </source>
</evidence>
<evidence type="ECO:0000259" key="9">
    <source>
        <dbReference type="PROSITE" id="PS50853"/>
    </source>
</evidence>
<evidence type="ECO:0000256" key="5">
    <source>
        <dbReference type="ARBA" id="ARBA00023180"/>
    </source>
</evidence>
<dbReference type="GO" id="GO:0098609">
    <property type="term" value="P:cell-cell adhesion"/>
    <property type="evidence" value="ECO:0007669"/>
    <property type="project" value="TreeGrafter"/>
</dbReference>
<dbReference type="AlphaFoldDB" id="A0AAV4NCW1"/>
<gene>
    <name evidence="10" type="primary">X975_24857</name>
    <name evidence="10" type="ORF">CDAR_295591</name>
</gene>
<dbReference type="InterPro" id="IPR003961">
    <property type="entry name" value="FN3_dom"/>
</dbReference>
<dbReference type="InterPro" id="IPR003598">
    <property type="entry name" value="Ig_sub2"/>
</dbReference>
<dbReference type="Proteomes" id="UP001054837">
    <property type="component" value="Unassembled WGS sequence"/>
</dbReference>
<feature type="domain" description="Fibronectin type-III" evidence="9">
    <location>
        <begin position="472"/>
        <end position="563"/>
    </location>
</feature>
<feature type="transmembrane region" description="Helical" evidence="7">
    <location>
        <begin position="587"/>
        <end position="610"/>
    </location>
</feature>
<dbReference type="Gene3D" id="2.60.40.10">
    <property type="entry name" value="Immunoglobulins"/>
    <property type="match status" value="6"/>
</dbReference>
<keyword evidence="7" id="KW-0812">Transmembrane</keyword>
<dbReference type="PROSITE" id="PS50835">
    <property type="entry name" value="IG_LIKE"/>
    <property type="match status" value="4"/>
</dbReference>
<dbReference type="SUPFAM" id="SSF48726">
    <property type="entry name" value="Immunoglobulin"/>
    <property type="match status" value="4"/>
</dbReference>
<comment type="caution">
    <text evidence="10">The sequence shown here is derived from an EMBL/GenBank/DDBJ whole genome shotgun (WGS) entry which is preliminary data.</text>
</comment>
<dbReference type="CDD" id="cd00063">
    <property type="entry name" value="FN3"/>
    <property type="match status" value="1"/>
</dbReference>
<keyword evidence="2" id="KW-0677">Repeat</keyword>
<evidence type="ECO:0000256" key="3">
    <source>
        <dbReference type="ARBA" id="ARBA00023136"/>
    </source>
</evidence>
<dbReference type="EMBL" id="BPLQ01001534">
    <property type="protein sequence ID" value="GIX82644.1"/>
    <property type="molecule type" value="Genomic_DNA"/>
</dbReference>
<dbReference type="SMART" id="SM00409">
    <property type="entry name" value="IG"/>
    <property type="match status" value="4"/>
</dbReference>
<dbReference type="InterPro" id="IPR007110">
    <property type="entry name" value="Ig-like_dom"/>
</dbReference>
<evidence type="ECO:0000256" key="1">
    <source>
        <dbReference type="ARBA" id="ARBA00004479"/>
    </source>
</evidence>
<keyword evidence="5" id="KW-0325">Glycoprotein</keyword>
<evidence type="ECO:0000256" key="7">
    <source>
        <dbReference type="SAM" id="Phobius"/>
    </source>
</evidence>
<dbReference type="InterPro" id="IPR013783">
    <property type="entry name" value="Ig-like_fold"/>
</dbReference>
<evidence type="ECO:0000259" key="8">
    <source>
        <dbReference type="PROSITE" id="PS50835"/>
    </source>
</evidence>